<reference evidence="1 2" key="1">
    <citation type="journal article" date="2015" name="Parasitol. Res.">
        <title>Viruses in close associations with free-living amoebae.</title>
        <authorList>
            <person name="Scheid P."/>
        </authorList>
    </citation>
    <scope>NUCLEOTIDE SEQUENCE [LARGE SCALE GENOMIC DNA]</scope>
    <source>
        <strain evidence="1">KlaHel</strain>
    </source>
</reference>
<name>A0A0B5IXM7_9VIRU</name>
<dbReference type="KEGG" id="vg:23462455"/>
<dbReference type="RefSeq" id="YP_009119773.1">
    <property type="nucleotide sequence ID" value="NC_026440.1"/>
</dbReference>
<dbReference type="EMBL" id="KP136319">
    <property type="protein sequence ID" value="AJF97538.1"/>
    <property type="molecule type" value="Genomic_DNA"/>
</dbReference>
<evidence type="ECO:0000313" key="1">
    <source>
        <dbReference type="EMBL" id="AJF97538.1"/>
    </source>
</evidence>
<dbReference type="Proteomes" id="UP000202511">
    <property type="component" value="Segment"/>
</dbReference>
<accession>A0A0B5IXM7</accession>
<proteinExistence type="predicted"/>
<sequence>MDMCSDTVCDGYEITLHCLFANVRRGGRKAQLFDVEFDRDLTEYKVTRFETERDLAVNLMDWARSSLDMEEDGTAAVDIDTDEGLAVTSALLEEARRVWL</sequence>
<organism evidence="1 2">
    <name type="scientific">Pandoravirus inopinatum</name>
    <dbReference type="NCBI Taxonomy" id="1605721"/>
    <lineage>
        <taxon>Viruses</taxon>
        <taxon>Pandoravirus</taxon>
    </lineage>
</organism>
<dbReference type="GeneID" id="23462455"/>
<evidence type="ECO:0000313" key="2">
    <source>
        <dbReference type="Proteomes" id="UP000202511"/>
    </source>
</evidence>
<protein>
    <submittedName>
        <fullName evidence="1">F-box domain protein</fullName>
    </submittedName>
</protein>